<dbReference type="OrthoDB" id="10261027at2759"/>
<dbReference type="AlphaFoldDB" id="A0A067BYE1"/>
<reference evidence="2 3" key="1">
    <citation type="journal article" date="2013" name="PLoS Genet.">
        <title>Distinctive expansion of potential virulence genes in the genome of the oomycete fish pathogen Saprolegnia parasitica.</title>
        <authorList>
            <person name="Jiang R.H."/>
            <person name="de Bruijn I."/>
            <person name="Haas B.J."/>
            <person name="Belmonte R."/>
            <person name="Lobach L."/>
            <person name="Christie J."/>
            <person name="van den Ackerveken G."/>
            <person name="Bottin A."/>
            <person name="Bulone V."/>
            <person name="Diaz-Moreno S.M."/>
            <person name="Dumas B."/>
            <person name="Fan L."/>
            <person name="Gaulin E."/>
            <person name="Govers F."/>
            <person name="Grenville-Briggs L.J."/>
            <person name="Horner N.R."/>
            <person name="Levin J.Z."/>
            <person name="Mammella M."/>
            <person name="Meijer H.J."/>
            <person name="Morris P."/>
            <person name="Nusbaum C."/>
            <person name="Oome S."/>
            <person name="Phillips A.J."/>
            <person name="van Rooyen D."/>
            <person name="Rzeszutek E."/>
            <person name="Saraiva M."/>
            <person name="Secombes C.J."/>
            <person name="Seidl M.F."/>
            <person name="Snel B."/>
            <person name="Stassen J.H."/>
            <person name="Sykes S."/>
            <person name="Tripathy S."/>
            <person name="van den Berg H."/>
            <person name="Vega-Arreguin J.C."/>
            <person name="Wawra S."/>
            <person name="Young S.K."/>
            <person name="Zeng Q."/>
            <person name="Dieguez-Uribeondo J."/>
            <person name="Russ C."/>
            <person name="Tyler B.M."/>
            <person name="van West P."/>
        </authorList>
    </citation>
    <scope>NUCLEOTIDE SEQUENCE [LARGE SCALE GENOMIC DNA]</scope>
    <source>
        <strain evidence="2 3">CBS 223.65</strain>
    </source>
</reference>
<dbReference type="GeneID" id="24136988"/>
<dbReference type="VEuPathDB" id="FungiDB:SPRG_15239"/>
<feature type="domain" description="Serine-threonine/tyrosine-protein kinase catalytic" evidence="1">
    <location>
        <begin position="22"/>
        <end position="89"/>
    </location>
</feature>
<dbReference type="GO" id="GO:0004672">
    <property type="term" value="F:protein kinase activity"/>
    <property type="evidence" value="ECO:0007669"/>
    <property type="project" value="InterPro"/>
</dbReference>
<dbReference type="Proteomes" id="UP000030745">
    <property type="component" value="Unassembled WGS sequence"/>
</dbReference>
<dbReference type="InterPro" id="IPR001245">
    <property type="entry name" value="Ser-Thr/Tyr_kinase_cat_dom"/>
</dbReference>
<dbReference type="Gene3D" id="1.10.510.10">
    <property type="entry name" value="Transferase(Phosphotransferase) domain 1"/>
    <property type="match status" value="1"/>
</dbReference>
<dbReference type="KEGG" id="spar:SPRG_15239"/>
<evidence type="ECO:0000313" key="3">
    <source>
        <dbReference type="Proteomes" id="UP000030745"/>
    </source>
</evidence>
<gene>
    <name evidence="2" type="ORF">SPRG_15239</name>
</gene>
<proteinExistence type="predicted"/>
<dbReference type="InterPro" id="IPR011009">
    <property type="entry name" value="Kinase-like_dom_sf"/>
</dbReference>
<feature type="non-terminal residue" evidence="2">
    <location>
        <position position="145"/>
    </location>
</feature>
<keyword evidence="3" id="KW-1185">Reference proteome</keyword>
<dbReference type="EMBL" id="KK583342">
    <property type="protein sequence ID" value="KDO19587.1"/>
    <property type="molecule type" value="Genomic_DNA"/>
</dbReference>
<dbReference type="RefSeq" id="XP_012209685.1">
    <property type="nucleotide sequence ID" value="XM_012354295.1"/>
</dbReference>
<protein>
    <recommendedName>
        <fullName evidence="1">Serine-threonine/tyrosine-protein kinase catalytic domain-containing protein</fullName>
    </recommendedName>
</protein>
<evidence type="ECO:0000259" key="1">
    <source>
        <dbReference type="Pfam" id="PF07714"/>
    </source>
</evidence>
<dbReference type="Pfam" id="PF07714">
    <property type="entry name" value="PK_Tyr_Ser-Thr"/>
    <property type="match status" value="1"/>
</dbReference>
<accession>A0A067BYE1</accession>
<name>A0A067BYE1_SAPPC</name>
<dbReference type="SUPFAM" id="SSF56112">
    <property type="entry name" value="Protein kinase-like (PK-like)"/>
    <property type="match status" value="1"/>
</dbReference>
<evidence type="ECO:0000313" key="2">
    <source>
        <dbReference type="EMBL" id="KDO19587.1"/>
    </source>
</evidence>
<sequence length="145" mass="15854">MSVTAPEEPFRGPLLRLDSPVAVAYLDQGNLVTFLGGIEHPLSLLWPARAYIAYCITAGAAYLHAQNVSHRRLHTKRVLLHSSMDVKLCGLFDTSDASPINIGLDMCALGTIFLELAAFAPREAHPKNASSINHAETDWFHALAY</sequence>
<organism evidence="2 3">
    <name type="scientific">Saprolegnia parasitica (strain CBS 223.65)</name>
    <dbReference type="NCBI Taxonomy" id="695850"/>
    <lineage>
        <taxon>Eukaryota</taxon>
        <taxon>Sar</taxon>
        <taxon>Stramenopiles</taxon>
        <taxon>Oomycota</taxon>
        <taxon>Saprolegniomycetes</taxon>
        <taxon>Saprolegniales</taxon>
        <taxon>Saprolegniaceae</taxon>
        <taxon>Saprolegnia</taxon>
    </lineage>
</organism>